<comment type="function">
    <text evidence="1">Produces ATP from ADP in the presence of a proton gradient across the membrane. The gamma chain is believed to be important in regulating ATPase activity and the flow of protons through the CF(0) complex.</text>
</comment>
<dbReference type="EMBL" id="MGGP01000018">
    <property type="protein sequence ID" value="OGM32102.1"/>
    <property type="molecule type" value="Genomic_DNA"/>
</dbReference>
<comment type="caution">
    <text evidence="10">The sequence shown here is derived from an EMBL/GenBank/DDBJ whole genome shotgun (WGS) entry which is preliminary data.</text>
</comment>
<dbReference type="InterPro" id="IPR000131">
    <property type="entry name" value="ATP_synth_F1_gsu"/>
</dbReference>
<evidence type="ECO:0000313" key="11">
    <source>
        <dbReference type="Proteomes" id="UP000178870"/>
    </source>
</evidence>
<sequence length="290" mass="32916">MNDIRSIERNINELRTLQTVARAYTEIAAVRMRKTRNSVLLNREFVMALDDVFADVRASYAQEVIKLALKRRGEGGITFLAHNGKTVAVLLSANTGLYGDIIEKTFRMFLKEVRANPEGIEVALVGRLGLALFQSAMPGHPYTFFEVPDTNITPTNLGQLIGHIVQYEEIRVYYPTFQSAIKQLPSKYTISAETPLSELQEKGGRKTKYLFEPGLKDILAFFEREIFASLMDQTVREAQLAKYAARIMTLDRSGENIKTSLKELNLDKLRVTHRLKNKKLLESISSVNLW</sequence>
<evidence type="ECO:0000256" key="1">
    <source>
        <dbReference type="ARBA" id="ARBA00003456"/>
    </source>
</evidence>
<evidence type="ECO:0000256" key="7">
    <source>
        <dbReference type="ARBA" id="ARBA00023136"/>
    </source>
</evidence>
<organism evidence="10 11">
    <name type="scientific">Candidatus Woesebacteria bacterium RIFCSPHIGHO2_01_FULL_44_21</name>
    <dbReference type="NCBI Taxonomy" id="1802503"/>
    <lineage>
        <taxon>Bacteria</taxon>
        <taxon>Candidatus Woeseibacteriota</taxon>
    </lineage>
</organism>
<evidence type="ECO:0000256" key="6">
    <source>
        <dbReference type="ARBA" id="ARBA00023065"/>
    </source>
</evidence>
<comment type="similarity">
    <text evidence="3">Belongs to the ATPase gamma chain family.</text>
</comment>
<accession>A0A1F7YXP6</accession>
<dbReference type="AlphaFoldDB" id="A0A1F7YXP6"/>
<keyword evidence="7" id="KW-0472">Membrane</keyword>
<dbReference type="GO" id="GO:0045259">
    <property type="term" value="C:proton-transporting ATP synthase complex"/>
    <property type="evidence" value="ECO:0007669"/>
    <property type="project" value="UniProtKB-KW"/>
</dbReference>
<evidence type="ECO:0000256" key="3">
    <source>
        <dbReference type="ARBA" id="ARBA00007681"/>
    </source>
</evidence>
<evidence type="ECO:0000256" key="8">
    <source>
        <dbReference type="ARBA" id="ARBA00023196"/>
    </source>
</evidence>
<keyword evidence="9" id="KW-0066">ATP synthesis</keyword>
<keyword evidence="4" id="KW-0813">Transport</keyword>
<reference evidence="10 11" key="1">
    <citation type="journal article" date="2016" name="Nat. Commun.">
        <title>Thousands of microbial genomes shed light on interconnected biogeochemical processes in an aquifer system.</title>
        <authorList>
            <person name="Anantharaman K."/>
            <person name="Brown C.T."/>
            <person name="Hug L.A."/>
            <person name="Sharon I."/>
            <person name="Castelle C.J."/>
            <person name="Probst A.J."/>
            <person name="Thomas B.C."/>
            <person name="Singh A."/>
            <person name="Wilkins M.J."/>
            <person name="Karaoz U."/>
            <person name="Brodie E.L."/>
            <person name="Williams K.H."/>
            <person name="Hubbard S.S."/>
            <person name="Banfield J.F."/>
        </authorList>
    </citation>
    <scope>NUCLEOTIDE SEQUENCE [LARGE SCALE GENOMIC DNA]</scope>
</reference>
<gene>
    <name evidence="10" type="ORF">A2803_00870</name>
</gene>
<dbReference type="Proteomes" id="UP000178870">
    <property type="component" value="Unassembled WGS sequence"/>
</dbReference>
<dbReference type="Pfam" id="PF00231">
    <property type="entry name" value="ATP-synt"/>
    <property type="match status" value="1"/>
</dbReference>
<name>A0A1F7YXP6_9BACT</name>
<dbReference type="SUPFAM" id="SSF52943">
    <property type="entry name" value="ATP synthase (F1-ATPase), gamma subunit"/>
    <property type="match status" value="1"/>
</dbReference>
<protein>
    <recommendedName>
        <fullName evidence="12">ATP synthase gamma chain</fullName>
    </recommendedName>
</protein>
<keyword evidence="6" id="KW-0406">Ion transport</keyword>
<evidence type="ECO:0000256" key="9">
    <source>
        <dbReference type="ARBA" id="ARBA00023310"/>
    </source>
</evidence>
<evidence type="ECO:0000313" key="10">
    <source>
        <dbReference type="EMBL" id="OGM32102.1"/>
    </source>
</evidence>
<evidence type="ECO:0000256" key="4">
    <source>
        <dbReference type="ARBA" id="ARBA00022448"/>
    </source>
</evidence>
<dbReference type="InterPro" id="IPR035968">
    <property type="entry name" value="ATP_synth_F1_ATPase_gsu"/>
</dbReference>
<evidence type="ECO:0008006" key="12">
    <source>
        <dbReference type="Google" id="ProtNLM"/>
    </source>
</evidence>
<evidence type="ECO:0000256" key="2">
    <source>
        <dbReference type="ARBA" id="ARBA00004170"/>
    </source>
</evidence>
<dbReference type="GO" id="GO:0046933">
    <property type="term" value="F:proton-transporting ATP synthase activity, rotational mechanism"/>
    <property type="evidence" value="ECO:0007669"/>
    <property type="project" value="InterPro"/>
</dbReference>
<dbReference type="Gene3D" id="3.40.1380.10">
    <property type="match status" value="1"/>
</dbReference>
<comment type="subcellular location">
    <subcellularLocation>
        <location evidence="2">Membrane</location>
        <topology evidence="2">Peripheral membrane protein</topology>
    </subcellularLocation>
</comment>
<keyword evidence="5" id="KW-0375">Hydrogen ion transport</keyword>
<keyword evidence="8" id="KW-0139">CF(1)</keyword>
<evidence type="ECO:0000256" key="5">
    <source>
        <dbReference type="ARBA" id="ARBA00022781"/>
    </source>
</evidence>
<proteinExistence type="inferred from homology"/>